<dbReference type="PANTHER" id="PTHR10361:SF28">
    <property type="entry name" value="P3 PROTEIN-RELATED"/>
    <property type="match status" value="1"/>
</dbReference>
<dbReference type="EMBL" id="CP070608">
    <property type="protein sequence ID" value="QSE99325.1"/>
    <property type="molecule type" value="Genomic_DNA"/>
</dbReference>
<dbReference type="KEGG" id="fuv:JR347_03875"/>
<feature type="transmembrane region" description="Helical" evidence="5">
    <location>
        <begin position="77"/>
        <end position="96"/>
    </location>
</feature>
<evidence type="ECO:0000313" key="6">
    <source>
        <dbReference type="EMBL" id="QSE99325.1"/>
    </source>
</evidence>
<gene>
    <name evidence="6" type="ORF">JR347_03875</name>
</gene>
<evidence type="ECO:0000256" key="5">
    <source>
        <dbReference type="SAM" id="Phobius"/>
    </source>
</evidence>
<feature type="transmembrane region" description="Helical" evidence="5">
    <location>
        <begin position="150"/>
        <end position="169"/>
    </location>
</feature>
<dbReference type="Gene3D" id="1.20.1530.20">
    <property type="match status" value="1"/>
</dbReference>
<keyword evidence="7" id="KW-1185">Reference proteome</keyword>
<proteinExistence type="predicted"/>
<accession>A0A975A2I3</accession>
<reference evidence="6" key="1">
    <citation type="submission" date="2021-02" db="EMBL/GenBank/DDBJ databases">
        <title>Fulvivirga sp. S481 isolated from sea water.</title>
        <authorList>
            <person name="Bae S.S."/>
            <person name="Baek K."/>
        </authorList>
    </citation>
    <scope>NUCLEOTIDE SEQUENCE</scope>
    <source>
        <strain evidence="6">S481</strain>
    </source>
</reference>
<dbReference type="InterPro" id="IPR004710">
    <property type="entry name" value="Bilac:Na_transpt"/>
</dbReference>
<keyword evidence="3 5" id="KW-1133">Transmembrane helix</keyword>
<keyword evidence="4 5" id="KW-0472">Membrane</keyword>
<protein>
    <submittedName>
        <fullName evidence="6">Bile acid:sodium symporter family protein</fullName>
    </submittedName>
</protein>
<organism evidence="6 7">
    <name type="scientific">Fulvivirga lutea</name>
    <dbReference type="NCBI Taxonomy" id="2810512"/>
    <lineage>
        <taxon>Bacteria</taxon>
        <taxon>Pseudomonadati</taxon>
        <taxon>Bacteroidota</taxon>
        <taxon>Cytophagia</taxon>
        <taxon>Cytophagales</taxon>
        <taxon>Fulvivirgaceae</taxon>
        <taxon>Fulvivirga</taxon>
    </lineage>
</organism>
<feature type="transmembrane region" description="Helical" evidence="5">
    <location>
        <begin position="256"/>
        <end position="280"/>
    </location>
</feature>
<evidence type="ECO:0000256" key="2">
    <source>
        <dbReference type="ARBA" id="ARBA00022692"/>
    </source>
</evidence>
<dbReference type="PANTHER" id="PTHR10361">
    <property type="entry name" value="SODIUM-BILE ACID COTRANSPORTER"/>
    <property type="match status" value="1"/>
</dbReference>
<feature type="transmembrane region" description="Helical" evidence="5">
    <location>
        <begin position="49"/>
        <end position="71"/>
    </location>
</feature>
<evidence type="ECO:0000256" key="4">
    <source>
        <dbReference type="ARBA" id="ARBA00023136"/>
    </source>
</evidence>
<name>A0A975A2I3_9BACT</name>
<feature type="transmembrane region" description="Helical" evidence="5">
    <location>
        <begin position="16"/>
        <end position="37"/>
    </location>
</feature>
<dbReference type="Proteomes" id="UP000662783">
    <property type="component" value="Chromosome"/>
</dbReference>
<comment type="subcellular location">
    <subcellularLocation>
        <location evidence="1">Membrane</location>
        <topology evidence="1">Multi-pass membrane protein</topology>
    </subcellularLocation>
</comment>
<keyword evidence="2 5" id="KW-0812">Transmembrane</keyword>
<dbReference type="AlphaFoldDB" id="A0A975A2I3"/>
<evidence type="ECO:0000313" key="7">
    <source>
        <dbReference type="Proteomes" id="UP000662783"/>
    </source>
</evidence>
<feature type="transmembrane region" description="Helical" evidence="5">
    <location>
        <begin position="181"/>
        <end position="200"/>
    </location>
</feature>
<evidence type="ECO:0000256" key="1">
    <source>
        <dbReference type="ARBA" id="ARBA00004141"/>
    </source>
</evidence>
<feature type="transmembrane region" description="Helical" evidence="5">
    <location>
        <begin position="108"/>
        <end position="130"/>
    </location>
</feature>
<dbReference type="GO" id="GO:0016020">
    <property type="term" value="C:membrane"/>
    <property type="evidence" value="ECO:0007669"/>
    <property type="project" value="UniProtKB-SubCell"/>
</dbReference>
<sequence>MLSLDSVHIAFDEDSLWLLNICLAIIMFGVALDIRLADFKALFKSPKPIIVGLSSQLILLPVLTLILIYIAEPLPSLALGMMLVAACPGGNISNFMSSMAKGNIALSVSLTACTTISAIIFTPLIFTLLGTSYAPTKELLKTFSVSISEVAFTVTFILGIPLISGIMFNHYLLKWTKKLRVVIKPLSIAIFVAFVGVAFYKNKEIFLNYFQYIVYLVFAHNAIAFLGAYLYSGLFQLSLYDRRSITIETGIQNSGLGLILIFSFFDGLGGMAMIAAWWGIWHILSGLTLATFWSYKPVSLTT</sequence>
<dbReference type="InterPro" id="IPR038770">
    <property type="entry name" value="Na+/solute_symporter_sf"/>
</dbReference>
<evidence type="ECO:0000256" key="3">
    <source>
        <dbReference type="ARBA" id="ARBA00022989"/>
    </source>
</evidence>
<dbReference type="InterPro" id="IPR002657">
    <property type="entry name" value="BilAc:Na_symport/Acr3"/>
</dbReference>
<dbReference type="Pfam" id="PF01758">
    <property type="entry name" value="SBF"/>
    <property type="match status" value="1"/>
</dbReference>
<feature type="transmembrane region" description="Helical" evidence="5">
    <location>
        <begin position="212"/>
        <end position="235"/>
    </location>
</feature>